<feature type="region of interest" description="Disordered" evidence="1">
    <location>
        <begin position="875"/>
        <end position="897"/>
    </location>
</feature>
<keyword evidence="2" id="KW-1133">Transmembrane helix</keyword>
<dbReference type="STRING" id="765915.A0A1Y2HN40"/>
<feature type="compositionally biased region" description="Low complexity" evidence="1">
    <location>
        <begin position="432"/>
        <end position="448"/>
    </location>
</feature>
<dbReference type="AlphaFoldDB" id="A0A1Y2HN40"/>
<feature type="compositionally biased region" description="Polar residues" evidence="1">
    <location>
        <begin position="527"/>
        <end position="556"/>
    </location>
</feature>
<dbReference type="Proteomes" id="UP000193411">
    <property type="component" value="Unassembled WGS sequence"/>
</dbReference>
<keyword evidence="2" id="KW-0472">Membrane</keyword>
<feature type="compositionally biased region" description="Low complexity" evidence="1">
    <location>
        <begin position="297"/>
        <end position="312"/>
    </location>
</feature>
<feature type="compositionally biased region" description="Polar residues" evidence="1">
    <location>
        <begin position="698"/>
        <end position="709"/>
    </location>
</feature>
<feature type="region of interest" description="Disordered" evidence="1">
    <location>
        <begin position="527"/>
        <end position="610"/>
    </location>
</feature>
<feature type="region of interest" description="Disordered" evidence="1">
    <location>
        <begin position="270"/>
        <end position="335"/>
    </location>
</feature>
<feature type="compositionally biased region" description="Low complexity" evidence="1">
    <location>
        <begin position="459"/>
        <end position="471"/>
    </location>
</feature>
<feature type="region of interest" description="Disordered" evidence="1">
    <location>
        <begin position="650"/>
        <end position="709"/>
    </location>
</feature>
<evidence type="ECO:0000313" key="3">
    <source>
        <dbReference type="EMBL" id="ORZ35995.1"/>
    </source>
</evidence>
<keyword evidence="4" id="KW-1185">Reference proteome</keyword>
<evidence type="ECO:0000256" key="1">
    <source>
        <dbReference type="SAM" id="MobiDB-lite"/>
    </source>
</evidence>
<dbReference type="Gene3D" id="2.120.10.80">
    <property type="entry name" value="Kelch-type beta propeller"/>
    <property type="match status" value="1"/>
</dbReference>
<gene>
    <name evidence="3" type="ORF">BCR44DRAFT_279625</name>
</gene>
<name>A0A1Y2HN40_9FUNG</name>
<feature type="compositionally biased region" description="Polar residues" evidence="1">
    <location>
        <begin position="486"/>
        <end position="499"/>
    </location>
</feature>
<feature type="compositionally biased region" description="Low complexity" evidence="1">
    <location>
        <begin position="582"/>
        <end position="593"/>
    </location>
</feature>
<feature type="compositionally biased region" description="Low complexity" evidence="1">
    <location>
        <begin position="681"/>
        <end position="690"/>
    </location>
</feature>
<feature type="compositionally biased region" description="Polar residues" evidence="1">
    <location>
        <begin position="413"/>
        <end position="431"/>
    </location>
</feature>
<proteinExistence type="predicted"/>
<feature type="compositionally biased region" description="Basic residues" evidence="1">
    <location>
        <begin position="271"/>
        <end position="281"/>
    </location>
</feature>
<organism evidence="3 4">
    <name type="scientific">Catenaria anguillulae PL171</name>
    <dbReference type="NCBI Taxonomy" id="765915"/>
    <lineage>
        <taxon>Eukaryota</taxon>
        <taxon>Fungi</taxon>
        <taxon>Fungi incertae sedis</taxon>
        <taxon>Blastocladiomycota</taxon>
        <taxon>Blastocladiomycetes</taxon>
        <taxon>Blastocladiales</taxon>
        <taxon>Catenariaceae</taxon>
        <taxon>Catenaria</taxon>
    </lineage>
</organism>
<sequence>MRDGLVQVSINSDPIAAQTFNRPRGEQDWPPPRSAPLVMSLNDTHVFVSGGFVERGGRGIEYLTDWWLYNVPESKWVRGDQPMAAGRASHRGVFVGDRYIVQSGGWTRIAASPFLEYVDLLTGRVSVLSIPRSANDPAPAPTPTLTMHNSLLVRNQLILFGGYAEFNQTLPALRHNTDLFIAQIDTRPNDPAAPIRGLWLTAYIPASANDSAGDSTGEQSTGVLAPGGHSKLSIALISGAVSACVVFLIFGLLFAFAYARRRDTLSAVFGRRNRPNRRPSTRSKPSFSPIPIRPHVSRAPAVSSSRANPSVSTHHDAPSRPPRPSSEYSSFTSLPGRIMEPTTHLLDDLRQYRDLTTGAELNSDWASAHASRRIAEERVVSVVESEVSRISSWDAGDSNGIAMANVDGEDPSDPTNSPPSVLQQLVRQYQISSRGSTGAASAQSQARTPSKSPRLLTVPSLSFTTPTKSSSPRPPSTSPHLHQRLKTTSTHQSTPSSLFDSPLSPIQPHPSRRLPSTLLTARHASNSLAPLSAPRSTASNSSLCADTGRRPSQSPRLSRARTSRVAHDQRHHPLHPVSIATASDSSPSADASPRLIPSESLPRASQPRSTSVPADILAAVMFTTNPKLQPPPADGVGSPLSTRANLELAETRRQTQRPSQLRPISAITSGSSATVPIPRASSSESRSQTSNDRASLVDVSNANSRTVHTSTRSYEAYDLDQDKDLADHHAAAAADSTLPSYILARSVSDSARASSAAPDDPNATHNDKEDDNVVISAGTILHINPAATAPVVSAPPALRLAPPLHLRPIMDESIATTVGRGTGQHTGYLTVSLSSVADVSFPPPAARSASILTTTDQVLLSRSTGFDGTLTGTFRQGMDDSGAELDRSVRTSREVFQ</sequence>
<feature type="compositionally biased region" description="Basic and acidic residues" evidence="1">
    <location>
        <begin position="884"/>
        <end position="897"/>
    </location>
</feature>
<reference evidence="3 4" key="1">
    <citation type="submission" date="2016-07" db="EMBL/GenBank/DDBJ databases">
        <title>Pervasive Adenine N6-methylation of Active Genes in Fungi.</title>
        <authorList>
            <consortium name="DOE Joint Genome Institute"/>
            <person name="Mondo S.J."/>
            <person name="Dannebaum R.O."/>
            <person name="Kuo R.C."/>
            <person name="Labutti K."/>
            <person name="Haridas S."/>
            <person name="Kuo A."/>
            <person name="Salamov A."/>
            <person name="Ahrendt S.R."/>
            <person name="Lipzen A."/>
            <person name="Sullivan W."/>
            <person name="Andreopoulos W.B."/>
            <person name="Clum A."/>
            <person name="Lindquist E."/>
            <person name="Daum C."/>
            <person name="Ramamoorthy G.K."/>
            <person name="Gryganskyi A."/>
            <person name="Culley D."/>
            <person name="Magnuson J.K."/>
            <person name="James T.Y."/>
            <person name="O'Malley M.A."/>
            <person name="Stajich J.E."/>
            <person name="Spatafora J.W."/>
            <person name="Visel A."/>
            <person name="Grigoriev I.V."/>
        </authorList>
    </citation>
    <scope>NUCLEOTIDE SEQUENCE [LARGE SCALE GENOMIC DNA]</scope>
    <source>
        <strain evidence="3 4">PL171</strain>
    </source>
</reference>
<evidence type="ECO:0000256" key="2">
    <source>
        <dbReference type="SAM" id="Phobius"/>
    </source>
</evidence>
<protein>
    <submittedName>
        <fullName evidence="3">Uncharacterized protein</fullName>
    </submittedName>
</protein>
<feature type="region of interest" description="Disordered" evidence="1">
    <location>
        <begin position="388"/>
        <end position="513"/>
    </location>
</feature>
<accession>A0A1Y2HN40</accession>
<feature type="transmembrane region" description="Helical" evidence="2">
    <location>
        <begin position="234"/>
        <end position="259"/>
    </location>
</feature>
<keyword evidence="2" id="KW-0812">Transmembrane</keyword>
<evidence type="ECO:0000313" key="4">
    <source>
        <dbReference type="Proteomes" id="UP000193411"/>
    </source>
</evidence>
<comment type="caution">
    <text evidence="3">The sequence shown here is derived from an EMBL/GenBank/DDBJ whole genome shotgun (WGS) entry which is preliminary data.</text>
</comment>
<dbReference type="InterPro" id="IPR015915">
    <property type="entry name" value="Kelch-typ_b-propeller"/>
</dbReference>
<feature type="compositionally biased region" description="Basic residues" evidence="1">
    <location>
        <begin position="558"/>
        <end position="574"/>
    </location>
</feature>
<dbReference type="EMBL" id="MCFL01000019">
    <property type="protein sequence ID" value="ORZ35995.1"/>
    <property type="molecule type" value="Genomic_DNA"/>
</dbReference>
<dbReference type="SUPFAM" id="SSF117281">
    <property type="entry name" value="Kelch motif"/>
    <property type="match status" value="1"/>
</dbReference>